<dbReference type="EC" id="1.8.1.9" evidence="4"/>
<dbReference type="Gene3D" id="3.50.50.60">
    <property type="entry name" value="FAD/NAD(P)-binding domain"/>
    <property type="match status" value="2"/>
</dbReference>
<keyword evidence="1" id="KW-0285">Flavoprotein</keyword>
<dbReference type="Pfam" id="PF07992">
    <property type="entry name" value="Pyr_redox_2"/>
    <property type="match status" value="1"/>
</dbReference>
<organism evidence="4 5">
    <name type="scientific">Pseudomonas luteola</name>
    <dbReference type="NCBI Taxonomy" id="47886"/>
    <lineage>
        <taxon>Bacteria</taxon>
        <taxon>Pseudomonadati</taxon>
        <taxon>Pseudomonadota</taxon>
        <taxon>Gammaproteobacteria</taxon>
        <taxon>Pseudomonadales</taxon>
        <taxon>Pseudomonadaceae</taxon>
        <taxon>Pseudomonas</taxon>
    </lineage>
</organism>
<dbReference type="PRINTS" id="PR00469">
    <property type="entry name" value="PNDRDTASEII"/>
</dbReference>
<dbReference type="AlphaFoldDB" id="A0A2X2CEJ7"/>
<name>A0A2X2CEJ7_PSELU</name>
<gene>
    <name evidence="4" type="primary">trxB_1</name>
    <name evidence="4" type="ORF">NCTC11842_01935</name>
</gene>
<dbReference type="InterPro" id="IPR036188">
    <property type="entry name" value="FAD/NAD-bd_sf"/>
</dbReference>
<dbReference type="PRINTS" id="PR00368">
    <property type="entry name" value="FADPNR"/>
</dbReference>
<proteinExistence type="predicted"/>
<dbReference type="PANTHER" id="PTHR48105">
    <property type="entry name" value="THIOREDOXIN REDUCTASE 1-RELATED-RELATED"/>
    <property type="match status" value="1"/>
</dbReference>
<reference evidence="4 5" key="1">
    <citation type="submission" date="2018-06" db="EMBL/GenBank/DDBJ databases">
        <authorList>
            <consortium name="Pathogen Informatics"/>
            <person name="Doyle S."/>
        </authorList>
    </citation>
    <scope>NUCLEOTIDE SEQUENCE [LARGE SCALE GENOMIC DNA]</scope>
    <source>
        <strain evidence="4 5">NCTC11842</strain>
    </source>
</reference>
<dbReference type="InterPro" id="IPR050097">
    <property type="entry name" value="Ferredoxin-NADP_redctase_2"/>
</dbReference>
<evidence type="ECO:0000259" key="3">
    <source>
        <dbReference type="Pfam" id="PF07992"/>
    </source>
</evidence>
<dbReference type="Proteomes" id="UP000250443">
    <property type="component" value="Unassembled WGS sequence"/>
</dbReference>
<evidence type="ECO:0000256" key="2">
    <source>
        <dbReference type="ARBA" id="ARBA00023002"/>
    </source>
</evidence>
<accession>A0A2X2CEJ7</accession>
<dbReference type="GO" id="GO:0004791">
    <property type="term" value="F:thioredoxin-disulfide reductase (NADPH) activity"/>
    <property type="evidence" value="ECO:0007669"/>
    <property type="project" value="UniProtKB-EC"/>
</dbReference>
<evidence type="ECO:0000313" key="5">
    <source>
        <dbReference type="Proteomes" id="UP000250443"/>
    </source>
</evidence>
<dbReference type="SUPFAM" id="SSF51905">
    <property type="entry name" value="FAD/NAD(P)-binding domain"/>
    <property type="match status" value="1"/>
</dbReference>
<dbReference type="EMBL" id="UAUF01000011">
    <property type="protein sequence ID" value="SPZ06008.1"/>
    <property type="molecule type" value="Genomic_DNA"/>
</dbReference>
<protein>
    <submittedName>
        <fullName evidence="4">Thioredoxin reductase</fullName>
        <ecNumber evidence="4">1.8.1.9</ecNumber>
    </submittedName>
</protein>
<keyword evidence="2 4" id="KW-0560">Oxidoreductase</keyword>
<evidence type="ECO:0000256" key="1">
    <source>
        <dbReference type="ARBA" id="ARBA00022630"/>
    </source>
</evidence>
<evidence type="ECO:0000313" key="4">
    <source>
        <dbReference type="EMBL" id="SPZ06008.1"/>
    </source>
</evidence>
<sequence length="327" mass="35526">MKDYEQIFDQPESITGASAADELDCVIVGAGPAGLTAAIYLARFHRKTLIVDDGASRAALIPLSHNYPGFPPGISGKGLLERLREQATTYGARFENARVDDIQQRPEGFEVFFNGQSVLTRRVLLATGIKDELPDMPSVYEAIAASSVRLCSICDGYEINGDNVAVYGEAECAISHAVFLRTFTNRVTVVVHGEPKACEEAFALAEHYDIRLISDRVEGIRLLEDQQVELRTCKGEIHRFDIVYPSLGSRVRSELAIRLGAEADDTGALIVDEHLRTSIPGLYAAGDVIKSLKQISVATGHAALCSTAIHNSLETNPWTARNAAPTQ</sequence>
<dbReference type="RefSeq" id="WP_010798097.1">
    <property type="nucleotide sequence ID" value="NZ_FQYS01000003.1"/>
</dbReference>
<feature type="domain" description="FAD/NAD(P)-binding" evidence="3">
    <location>
        <begin position="24"/>
        <end position="302"/>
    </location>
</feature>
<dbReference type="InterPro" id="IPR023753">
    <property type="entry name" value="FAD/NAD-binding_dom"/>
</dbReference>